<keyword evidence="7" id="KW-1133">Transmembrane helix</keyword>
<dbReference type="GO" id="GO:0016020">
    <property type="term" value="C:membrane"/>
    <property type="evidence" value="ECO:0007669"/>
    <property type="project" value="UniProtKB-SubCell"/>
</dbReference>
<dbReference type="Pfam" id="PF00069">
    <property type="entry name" value="Pkinase"/>
    <property type="match status" value="1"/>
</dbReference>
<evidence type="ECO:0000313" key="11">
    <source>
        <dbReference type="EnsemblPlants" id="Zm00001eb393100_P001"/>
    </source>
</evidence>
<dbReference type="InterPro" id="IPR011009">
    <property type="entry name" value="Kinase-like_dom_sf"/>
</dbReference>
<dbReference type="FunFam" id="3.30.200.20:FF:000307">
    <property type="entry name" value="pollen receptor-like kinase 1"/>
    <property type="match status" value="1"/>
</dbReference>
<keyword evidence="8" id="KW-0472">Membrane</keyword>
<proteinExistence type="predicted"/>
<dbReference type="Gene3D" id="3.80.10.10">
    <property type="entry name" value="Ribonuclease Inhibitor"/>
    <property type="match status" value="1"/>
</dbReference>
<sequence length="361" mass="38401">MALLASRPPAALGRLNNLRALSLRSNRVLETIPNDVLQLPGLEALFLQHNLLSGPIPPGIQRLGGLERLVLSCNNLSGPIPFALNSLTALRVLRLDGNRLSGAFPASASRVSAPSTSPTTTSTAPSPNRSRTSRGNPSSGTSSSAGTCFRPVAARSFPSAVARRARPRAGLIQEAEALRGHNRGHRRGRRSARGQPPPASDVGGVLTSSSKEDLGGDAFGSAATVEAAAAAAAWEQSRLVFVGKGAMYSFDLEDLLRALAEVLGKGSVGTSYKAVLEEGTTVVVKRLKDVAVQLSQRREFDAHMEALGRVEHRNVLPVRAYYFSKDEKHLVYDYLPNSSLFAMLHGQCPTSFHPRACIASP</sequence>
<dbReference type="Pfam" id="PF00560">
    <property type="entry name" value="LRR_1"/>
    <property type="match status" value="2"/>
</dbReference>
<feature type="compositionally biased region" description="Low complexity" evidence="9">
    <location>
        <begin position="105"/>
        <end position="144"/>
    </location>
</feature>
<feature type="region of interest" description="Disordered" evidence="9">
    <location>
        <begin position="104"/>
        <end position="210"/>
    </location>
</feature>
<feature type="compositionally biased region" description="Low complexity" evidence="9">
    <location>
        <begin position="151"/>
        <end position="162"/>
    </location>
</feature>
<evidence type="ECO:0000256" key="2">
    <source>
        <dbReference type="ARBA" id="ARBA00022614"/>
    </source>
</evidence>
<reference evidence="12" key="1">
    <citation type="journal article" date="2009" name="Science">
        <title>The B73 maize genome: complexity, diversity, and dynamics.</title>
        <authorList>
            <person name="Schnable P.S."/>
            <person name="Ware D."/>
            <person name="Fulton R.S."/>
            <person name="Stein J.C."/>
            <person name="Wei F."/>
            <person name="Pasternak S."/>
            <person name="Liang C."/>
            <person name="Zhang J."/>
            <person name="Fulton L."/>
            <person name="Graves T.A."/>
            <person name="Minx P."/>
            <person name="Reily A.D."/>
            <person name="Courtney L."/>
            <person name="Kruchowski S.S."/>
            <person name="Tomlinson C."/>
            <person name="Strong C."/>
            <person name="Delehaunty K."/>
            <person name="Fronick C."/>
            <person name="Courtney B."/>
            <person name="Rock S.M."/>
            <person name="Belter E."/>
            <person name="Du F."/>
            <person name="Kim K."/>
            <person name="Abbott R.M."/>
            <person name="Cotton M."/>
            <person name="Levy A."/>
            <person name="Marchetto P."/>
            <person name="Ochoa K."/>
            <person name="Jackson S.M."/>
            <person name="Gillam B."/>
            <person name="Chen W."/>
            <person name="Yan L."/>
            <person name="Higginbotham J."/>
            <person name="Cardenas M."/>
            <person name="Waligorski J."/>
            <person name="Applebaum E."/>
            <person name="Phelps L."/>
            <person name="Falcone J."/>
            <person name="Kanchi K."/>
            <person name="Thane T."/>
            <person name="Scimone A."/>
            <person name="Thane N."/>
            <person name="Henke J."/>
            <person name="Wang T."/>
            <person name="Ruppert J."/>
            <person name="Shah N."/>
            <person name="Rotter K."/>
            <person name="Hodges J."/>
            <person name="Ingenthron E."/>
            <person name="Cordes M."/>
            <person name="Kohlberg S."/>
            <person name="Sgro J."/>
            <person name="Delgado B."/>
            <person name="Mead K."/>
            <person name="Chinwalla A."/>
            <person name="Leonard S."/>
            <person name="Crouse K."/>
            <person name="Collura K."/>
            <person name="Kudrna D."/>
            <person name="Currie J."/>
            <person name="He R."/>
            <person name="Angelova A."/>
            <person name="Rajasekar S."/>
            <person name="Mueller T."/>
            <person name="Lomeli R."/>
            <person name="Scara G."/>
            <person name="Ko A."/>
            <person name="Delaney K."/>
            <person name="Wissotski M."/>
            <person name="Lopez G."/>
            <person name="Campos D."/>
            <person name="Braidotti M."/>
            <person name="Ashley E."/>
            <person name="Golser W."/>
            <person name="Kim H."/>
            <person name="Lee S."/>
            <person name="Lin J."/>
            <person name="Dujmic Z."/>
            <person name="Kim W."/>
            <person name="Talag J."/>
            <person name="Zuccolo A."/>
            <person name="Fan C."/>
            <person name="Sebastian A."/>
            <person name="Kramer M."/>
            <person name="Spiegel L."/>
            <person name="Nascimento L."/>
            <person name="Zutavern T."/>
            <person name="Miller B."/>
            <person name="Ambroise C."/>
            <person name="Muller S."/>
            <person name="Spooner W."/>
            <person name="Narechania A."/>
            <person name="Ren L."/>
            <person name="Wei S."/>
            <person name="Kumari S."/>
            <person name="Faga B."/>
            <person name="Levy M.J."/>
            <person name="McMahan L."/>
            <person name="Van Buren P."/>
            <person name="Vaughn M.W."/>
            <person name="Ying K."/>
            <person name="Yeh C.-T."/>
            <person name="Emrich S.J."/>
            <person name="Jia Y."/>
            <person name="Kalyanaraman A."/>
            <person name="Hsia A.-P."/>
            <person name="Barbazuk W.B."/>
            <person name="Baucom R.S."/>
            <person name="Brutnell T.P."/>
            <person name="Carpita N.C."/>
            <person name="Chaparro C."/>
            <person name="Chia J.-M."/>
            <person name="Deragon J.-M."/>
            <person name="Estill J.C."/>
            <person name="Fu Y."/>
            <person name="Jeddeloh J.A."/>
            <person name="Han Y."/>
            <person name="Lee H."/>
            <person name="Li P."/>
            <person name="Lisch D.R."/>
            <person name="Liu S."/>
            <person name="Liu Z."/>
            <person name="Nagel D.H."/>
            <person name="McCann M.C."/>
            <person name="SanMiguel P."/>
            <person name="Myers A.M."/>
            <person name="Nettleton D."/>
            <person name="Nguyen J."/>
            <person name="Penning B.W."/>
            <person name="Ponnala L."/>
            <person name="Schneider K.L."/>
            <person name="Schwartz D.C."/>
            <person name="Sharma A."/>
            <person name="Soderlund C."/>
            <person name="Springer N.M."/>
            <person name="Sun Q."/>
            <person name="Wang H."/>
            <person name="Waterman M."/>
            <person name="Westerman R."/>
            <person name="Wolfgruber T.K."/>
            <person name="Yang L."/>
            <person name="Yu Y."/>
            <person name="Zhang L."/>
            <person name="Zhou S."/>
            <person name="Zhu Q."/>
            <person name="Bennetzen J.L."/>
            <person name="Dawe R.K."/>
            <person name="Jiang J."/>
            <person name="Jiang N."/>
            <person name="Presting G.G."/>
            <person name="Wessler S.R."/>
            <person name="Aluru S."/>
            <person name="Martienssen R.A."/>
            <person name="Clifton S.W."/>
            <person name="McCombie W.R."/>
            <person name="Wing R.A."/>
            <person name="Wilson R.K."/>
        </authorList>
    </citation>
    <scope>NUCLEOTIDE SEQUENCE [LARGE SCALE GENOMIC DNA]</scope>
    <source>
        <strain evidence="12">cv. B73</strain>
    </source>
</reference>
<dbReference type="PANTHER" id="PTHR48010">
    <property type="entry name" value="OS05G0588300 PROTEIN"/>
    <property type="match status" value="1"/>
</dbReference>
<dbReference type="InterPro" id="IPR001611">
    <property type="entry name" value="Leu-rich_rpt"/>
</dbReference>
<dbReference type="Proteomes" id="UP000007305">
    <property type="component" value="Chromosome 9"/>
</dbReference>
<reference evidence="11" key="3">
    <citation type="submission" date="2021-05" db="UniProtKB">
        <authorList>
            <consortium name="EnsemblPlants"/>
        </authorList>
    </citation>
    <scope>IDENTIFICATION</scope>
    <source>
        <strain evidence="11">cv. B73</strain>
    </source>
</reference>
<feature type="domain" description="Protein kinase" evidence="10">
    <location>
        <begin position="257"/>
        <end position="361"/>
    </location>
</feature>
<comment type="subcellular location">
    <subcellularLocation>
        <location evidence="1">Membrane</location>
    </subcellularLocation>
</comment>
<dbReference type="GO" id="GO:0004672">
    <property type="term" value="F:protein kinase activity"/>
    <property type="evidence" value="ECO:0007669"/>
    <property type="project" value="InterPro"/>
</dbReference>
<keyword evidence="4" id="KW-0677">Repeat</keyword>
<evidence type="ECO:0000256" key="1">
    <source>
        <dbReference type="ARBA" id="ARBA00004370"/>
    </source>
</evidence>
<keyword evidence="2" id="KW-0433">Leucine-rich repeat</keyword>
<dbReference type="SUPFAM" id="SSF52058">
    <property type="entry name" value="L domain-like"/>
    <property type="match status" value="1"/>
</dbReference>
<protein>
    <recommendedName>
        <fullName evidence="10">Protein kinase domain-containing protein</fullName>
    </recommendedName>
</protein>
<dbReference type="Gramene" id="Zm00001eb393100_T001">
    <property type="protein sequence ID" value="Zm00001eb393100_P001"/>
    <property type="gene ID" value="Zm00001eb393100"/>
</dbReference>
<dbReference type="GO" id="GO:0005524">
    <property type="term" value="F:ATP binding"/>
    <property type="evidence" value="ECO:0007669"/>
    <property type="project" value="UniProtKB-KW"/>
</dbReference>
<dbReference type="InterPro" id="IPR050994">
    <property type="entry name" value="At_inactive_RLKs"/>
</dbReference>
<evidence type="ECO:0000259" key="10">
    <source>
        <dbReference type="PROSITE" id="PS50011"/>
    </source>
</evidence>
<evidence type="ECO:0000256" key="3">
    <source>
        <dbReference type="ARBA" id="ARBA00022692"/>
    </source>
</evidence>
<dbReference type="PROSITE" id="PS50011">
    <property type="entry name" value="PROTEIN_KINASE_DOM"/>
    <property type="match status" value="1"/>
</dbReference>
<dbReference type="InterPro" id="IPR000719">
    <property type="entry name" value="Prot_kinase_dom"/>
</dbReference>
<dbReference type="SUPFAM" id="SSF56112">
    <property type="entry name" value="Protein kinase-like (PK-like)"/>
    <property type="match status" value="1"/>
</dbReference>
<evidence type="ECO:0000256" key="8">
    <source>
        <dbReference type="ARBA" id="ARBA00023136"/>
    </source>
</evidence>
<organism evidence="11 12">
    <name type="scientific">Zea mays</name>
    <name type="common">Maize</name>
    <dbReference type="NCBI Taxonomy" id="4577"/>
    <lineage>
        <taxon>Eukaryota</taxon>
        <taxon>Viridiplantae</taxon>
        <taxon>Streptophyta</taxon>
        <taxon>Embryophyta</taxon>
        <taxon>Tracheophyta</taxon>
        <taxon>Spermatophyta</taxon>
        <taxon>Magnoliopsida</taxon>
        <taxon>Liliopsida</taxon>
        <taxon>Poales</taxon>
        <taxon>Poaceae</taxon>
        <taxon>PACMAD clade</taxon>
        <taxon>Panicoideae</taxon>
        <taxon>Andropogonodae</taxon>
        <taxon>Andropogoneae</taxon>
        <taxon>Tripsacinae</taxon>
        <taxon>Zea</taxon>
    </lineage>
</organism>
<accession>A0A804R6T2</accession>
<evidence type="ECO:0000256" key="9">
    <source>
        <dbReference type="SAM" id="MobiDB-lite"/>
    </source>
</evidence>
<name>A0A804R6T2_MAIZE</name>
<evidence type="ECO:0000256" key="5">
    <source>
        <dbReference type="ARBA" id="ARBA00022741"/>
    </source>
</evidence>
<dbReference type="EnsemblPlants" id="Zm00001eb393100_T001">
    <property type="protein sequence ID" value="Zm00001eb393100_P001"/>
    <property type="gene ID" value="Zm00001eb393100"/>
</dbReference>
<evidence type="ECO:0000313" key="12">
    <source>
        <dbReference type="Proteomes" id="UP000007305"/>
    </source>
</evidence>
<dbReference type="AlphaFoldDB" id="A0A804R6T2"/>
<evidence type="ECO:0000256" key="7">
    <source>
        <dbReference type="ARBA" id="ARBA00022989"/>
    </source>
</evidence>
<keyword evidence="5" id="KW-0547">Nucleotide-binding</keyword>
<dbReference type="Gene3D" id="3.30.200.20">
    <property type="entry name" value="Phosphorylase Kinase, domain 1"/>
    <property type="match status" value="1"/>
</dbReference>
<reference evidence="11" key="2">
    <citation type="submission" date="2019-07" db="EMBL/GenBank/DDBJ databases">
        <authorList>
            <person name="Seetharam A."/>
            <person name="Woodhouse M."/>
            <person name="Cannon E."/>
        </authorList>
    </citation>
    <scope>NUCLEOTIDE SEQUENCE [LARGE SCALE GENOMIC DNA]</scope>
    <source>
        <strain evidence="11">cv. B73</strain>
    </source>
</reference>
<evidence type="ECO:0000256" key="4">
    <source>
        <dbReference type="ARBA" id="ARBA00022737"/>
    </source>
</evidence>
<evidence type="ECO:0000256" key="6">
    <source>
        <dbReference type="ARBA" id="ARBA00022840"/>
    </source>
</evidence>
<dbReference type="PANTHER" id="PTHR48010:SF55">
    <property type="entry name" value="OS01G0607900 PROTEIN"/>
    <property type="match status" value="1"/>
</dbReference>
<keyword evidence="3" id="KW-0812">Transmembrane</keyword>
<dbReference type="InterPro" id="IPR032675">
    <property type="entry name" value="LRR_dom_sf"/>
</dbReference>
<keyword evidence="6" id="KW-0067">ATP-binding</keyword>
<keyword evidence="12" id="KW-1185">Reference proteome</keyword>
<feature type="compositionally biased region" description="Basic residues" evidence="9">
    <location>
        <begin position="180"/>
        <end position="192"/>
    </location>
</feature>
<dbReference type="InParanoid" id="A0A804R6T2"/>